<keyword evidence="1" id="KW-0812">Transmembrane</keyword>
<proteinExistence type="predicted"/>
<name>A0ABR7L032_9PSEU</name>
<sequence>MRATVLTLLTVIGLLTLSAGPAAAGGPTSVLLTMPENQRAAALHHADSAYIRLDSALSGGSAAAPYESNSYFTATWLLHDVDVWRTDRIYLTPAGPVIETRTVHGHDQGIWDAPASWHTSSSPKELIALLDSLGLTAGPASARIAEAAKAEAAKAEPAPATVEPVADVRWEWGIGGLIAGALITVGAVLVRPRLRRLPAFSRPRTAPPLP</sequence>
<feature type="transmembrane region" description="Helical" evidence="1">
    <location>
        <begin position="172"/>
        <end position="190"/>
    </location>
</feature>
<feature type="signal peptide" evidence="2">
    <location>
        <begin position="1"/>
        <end position="24"/>
    </location>
</feature>
<evidence type="ECO:0000256" key="2">
    <source>
        <dbReference type="SAM" id="SignalP"/>
    </source>
</evidence>
<keyword evidence="2" id="KW-0732">Signal</keyword>
<evidence type="ECO:0000313" key="3">
    <source>
        <dbReference type="EMBL" id="MBC6445687.1"/>
    </source>
</evidence>
<protein>
    <recommendedName>
        <fullName evidence="5">Secreted protein</fullName>
    </recommendedName>
</protein>
<evidence type="ECO:0000313" key="4">
    <source>
        <dbReference type="Proteomes" id="UP000734823"/>
    </source>
</evidence>
<reference evidence="3 4" key="1">
    <citation type="submission" date="2020-06" db="EMBL/GenBank/DDBJ databases">
        <title>Actinokineospora xiongansis sp. nov., isolated from soil of Baiyangdian.</title>
        <authorList>
            <person name="Zhang X."/>
        </authorList>
    </citation>
    <scope>NUCLEOTIDE SEQUENCE [LARGE SCALE GENOMIC DNA]</scope>
    <source>
        <strain evidence="3 4">HBU206404</strain>
    </source>
</reference>
<keyword evidence="1" id="KW-0472">Membrane</keyword>
<feature type="chain" id="PRO_5046973698" description="Secreted protein" evidence="2">
    <location>
        <begin position="25"/>
        <end position="210"/>
    </location>
</feature>
<keyword evidence="4" id="KW-1185">Reference proteome</keyword>
<dbReference type="RefSeq" id="WP_187217756.1">
    <property type="nucleotide sequence ID" value="NZ_JABVED010000001.1"/>
</dbReference>
<dbReference type="EMBL" id="JABVED010000001">
    <property type="protein sequence ID" value="MBC6445687.1"/>
    <property type="molecule type" value="Genomic_DNA"/>
</dbReference>
<organism evidence="3 4">
    <name type="scientific">Actinokineospora xionganensis</name>
    <dbReference type="NCBI Taxonomy" id="2684470"/>
    <lineage>
        <taxon>Bacteria</taxon>
        <taxon>Bacillati</taxon>
        <taxon>Actinomycetota</taxon>
        <taxon>Actinomycetes</taxon>
        <taxon>Pseudonocardiales</taxon>
        <taxon>Pseudonocardiaceae</taxon>
        <taxon>Actinokineospora</taxon>
    </lineage>
</organism>
<gene>
    <name evidence="3" type="ORF">GPZ80_00665</name>
</gene>
<evidence type="ECO:0008006" key="5">
    <source>
        <dbReference type="Google" id="ProtNLM"/>
    </source>
</evidence>
<comment type="caution">
    <text evidence="3">The sequence shown here is derived from an EMBL/GenBank/DDBJ whole genome shotgun (WGS) entry which is preliminary data.</text>
</comment>
<dbReference type="Proteomes" id="UP000734823">
    <property type="component" value="Unassembled WGS sequence"/>
</dbReference>
<evidence type="ECO:0000256" key="1">
    <source>
        <dbReference type="SAM" id="Phobius"/>
    </source>
</evidence>
<accession>A0ABR7L032</accession>
<keyword evidence="1" id="KW-1133">Transmembrane helix</keyword>